<dbReference type="PANTHER" id="PTHR43806:SF11">
    <property type="entry name" value="CEREVISIN-RELATED"/>
    <property type="match status" value="1"/>
</dbReference>
<dbReference type="Pfam" id="PF02225">
    <property type="entry name" value="PA"/>
    <property type="match status" value="1"/>
</dbReference>
<dbReference type="GO" id="GO:0004252">
    <property type="term" value="F:serine-type endopeptidase activity"/>
    <property type="evidence" value="ECO:0007669"/>
    <property type="project" value="UniProtKB-UniRule"/>
</dbReference>
<comment type="similarity">
    <text evidence="1 7">Belongs to the peptidase S8 family.</text>
</comment>
<dbReference type="PROSITE" id="PS00138">
    <property type="entry name" value="SUBTILASE_SER"/>
    <property type="match status" value="1"/>
</dbReference>
<feature type="active site" description="Charge relay system" evidence="6 7">
    <location>
        <position position="156"/>
    </location>
</feature>
<dbReference type="AlphaFoldDB" id="A0A5C9A7I2"/>
<feature type="domain" description="Peptidase S8/S53" evidence="9">
    <location>
        <begin position="424"/>
        <end position="482"/>
    </location>
</feature>
<dbReference type="GO" id="GO:0006508">
    <property type="term" value="P:proteolysis"/>
    <property type="evidence" value="ECO:0007669"/>
    <property type="project" value="UniProtKB-KW"/>
</dbReference>
<keyword evidence="12" id="KW-1185">Reference proteome</keyword>
<keyword evidence="2" id="KW-0964">Secreted</keyword>
<dbReference type="Gene3D" id="3.40.50.200">
    <property type="entry name" value="Peptidase S8/S53 domain"/>
    <property type="match status" value="1"/>
</dbReference>
<evidence type="ECO:0000313" key="11">
    <source>
        <dbReference type="EMBL" id="TXS95181.1"/>
    </source>
</evidence>
<dbReference type="InterPro" id="IPR023828">
    <property type="entry name" value="Peptidase_S8_Ser-AS"/>
</dbReference>
<dbReference type="InterPro" id="IPR036852">
    <property type="entry name" value="Peptidase_S8/S53_dom_sf"/>
</dbReference>
<evidence type="ECO:0000259" key="9">
    <source>
        <dbReference type="Pfam" id="PF00082"/>
    </source>
</evidence>
<proteinExistence type="inferred from homology"/>
<evidence type="ECO:0000256" key="4">
    <source>
        <dbReference type="ARBA" id="ARBA00022801"/>
    </source>
</evidence>
<dbReference type="InterPro" id="IPR000209">
    <property type="entry name" value="Peptidase_S8/S53_dom"/>
</dbReference>
<accession>A0A5C9A7I2</accession>
<name>A0A5C9A7I2_9GAMM</name>
<feature type="chain" id="PRO_5023146690" evidence="8">
    <location>
        <begin position="23"/>
        <end position="513"/>
    </location>
</feature>
<evidence type="ECO:0000256" key="1">
    <source>
        <dbReference type="ARBA" id="ARBA00011073"/>
    </source>
</evidence>
<dbReference type="GO" id="GO:0005615">
    <property type="term" value="C:extracellular space"/>
    <property type="evidence" value="ECO:0007669"/>
    <property type="project" value="TreeGrafter"/>
</dbReference>
<dbReference type="PANTHER" id="PTHR43806">
    <property type="entry name" value="PEPTIDASE S8"/>
    <property type="match status" value="1"/>
</dbReference>
<dbReference type="Gene3D" id="3.50.30.30">
    <property type="match status" value="1"/>
</dbReference>
<dbReference type="RefSeq" id="WP_148067092.1">
    <property type="nucleotide sequence ID" value="NZ_VRZA01000002.1"/>
</dbReference>
<organism evidence="11 12">
    <name type="scientific">Parahaliea maris</name>
    <dbReference type="NCBI Taxonomy" id="2716870"/>
    <lineage>
        <taxon>Bacteria</taxon>
        <taxon>Pseudomonadati</taxon>
        <taxon>Pseudomonadota</taxon>
        <taxon>Gammaproteobacteria</taxon>
        <taxon>Cellvibrionales</taxon>
        <taxon>Halieaceae</taxon>
        <taxon>Parahaliea</taxon>
    </lineage>
</organism>
<evidence type="ECO:0000256" key="7">
    <source>
        <dbReference type="PROSITE-ProRule" id="PRU01240"/>
    </source>
</evidence>
<keyword evidence="8" id="KW-0732">Signal</keyword>
<sequence>MKKQATLIAAAMSAAISLPAISADSMRLVIEYQNGQGDAVKAALAERGIDVLRDLADYDSLALNLTKEQFADLRSVAGIAEAYPDVPRKLLSTGELGEISPYGIAMTQANKLSYNGGTKVCIIDSGYDYGHPDLPAANVFGEMGLSGPWNEDDHSHGTHVAGTIAAVGNGEGVVGVNSDANMNLHIVRVFDADGGFAYASDLVGAVNDCAAAGANVISMSLGGGIQSPIEERAMDRATRDGILIIAAAGNDENAAHSYPASYDSVMSVAAIDSGNNHAYFSQRTAQVEIAGPGVNTLSTVPRGMGTGGVGQVSQAENAFEAAPAVGSATGSITALVTDCGLGTEACADAAGKICLIERGEIAFGEKVANCEAGGGVGTILYNNVPGSFGADLGGDTALVAVSLSQAEGEAMVAGMEANITIQPMADYDYKSGTSMATPHVSGIAALVWSHFPECSGTGIRLALRETAKDLGPDGYDYQFGWGLVQAKDAYDYIAANGCKSPKGKIHGGDGSAR</sequence>
<keyword evidence="5 7" id="KW-0720">Serine protease</keyword>
<feature type="active site" description="Charge relay system" evidence="6 7">
    <location>
        <position position="434"/>
    </location>
</feature>
<keyword evidence="2" id="KW-0134">Cell wall</keyword>
<dbReference type="InterPro" id="IPR003137">
    <property type="entry name" value="PA_domain"/>
</dbReference>
<feature type="signal peptide" evidence="8">
    <location>
        <begin position="1"/>
        <end position="22"/>
    </location>
</feature>
<dbReference type="Proteomes" id="UP000321039">
    <property type="component" value="Unassembled WGS sequence"/>
</dbReference>
<keyword evidence="4 7" id="KW-0378">Hydrolase</keyword>
<evidence type="ECO:0000313" key="12">
    <source>
        <dbReference type="Proteomes" id="UP000321039"/>
    </source>
</evidence>
<dbReference type="Pfam" id="PF00082">
    <property type="entry name" value="Peptidase_S8"/>
    <property type="match status" value="2"/>
</dbReference>
<dbReference type="InterPro" id="IPR022398">
    <property type="entry name" value="Peptidase_S8_His-AS"/>
</dbReference>
<dbReference type="InterPro" id="IPR050131">
    <property type="entry name" value="Peptidase_S8_subtilisin-like"/>
</dbReference>
<dbReference type="PROSITE" id="PS00137">
    <property type="entry name" value="SUBTILASE_HIS"/>
    <property type="match status" value="1"/>
</dbReference>
<dbReference type="InterPro" id="IPR015500">
    <property type="entry name" value="Peptidase_S8_subtilisin-rel"/>
</dbReference>
<evidence type="ECO:0000256" key="3">
    <source>
        <dbReference type="ARBA" id="ARBA00022670"/>
    </source>
</evidence>
<dbReference type="EMBL" id="VRZA01000002">
    <property type="protein sequence ID" value="TXS95181.1"/>
    <property type="molecule type" value="Genomic_DNA"/>
</dbReference>
<dbReference type="PRINTS" id="PR00723">
    <property type="entry name" value="SUBTILISIN"/>
</dbReference>
<protein>
    <submittedName>
        <fullName evidence="11">S8 family serine peptidase</fullName>
    </submittedName>
</protein>
<evidence type="ECO:0000256" key="8">
    <source>
        <dbReference type="SAM" id="SignalP"/>
    </source>
</evidence>
<gene>
    <name evidence="11" type="ORF">FV139_04585</name>
</gene>
<evidence type="ECO:0000256" key="2">
    <source>
        <dbReference type="ARBA" id="ARBA00022512"/>
    </source>
</evidence>
<dbReference type="PROSITE" id="PS51892">
    <property type="entry name" value="SUBTILASE"/>
    <property type="match status" value="1"/>
</dbReference>
<reference evidence="11 12" key="1">
    <citation type="submission" date="2019-08" db="EMBL/GenBank/DDBJ databases">
        <title>Parahaliea maris sp. nov., isolated from the surface seawater.</title>
        <authorList>
            <person name="Liu Y."/>
        </authorList>
    </citation>
    <scope>NUCLEOTIDE SEQUENCE [LARGE SCALE GENOMIC DNA]</scope>
    <source>
        <strain evidence="11 12">HSLHS9</strain>
    </source>
</reference>
<evidence type="ECO:0000256" key="6">
    <source>
        <dbReference type="PIRSR" id="PIRSR615500-1"/>
    </source>
</evidence>
<comment type="caution">
    <text evidence="11">The sequence shown here is derived from an EMBL/GenBank/DDBJ whole genome shotgun (WGS) entry which is preliminary data.</text>
</comment>
<dbReference type="SUPFAM" id="SSF52743">
    <property type="entry name" value="Subtilisin-like"/>
    <property type="match status" value="1"/>
</dbReference>
<feature type="domain" description="Peptidase S8/S53" evidence="9">
    <location>
        <begin position="117"/>
        <end position="303"/>
    </location>
</feature>
<evidence type="ECO:0000256" key="5">
    <source>
        <dbReference type="ARBA" id="ARBA00022825"/>
    </source>
</evidence>
<feature type="domain" description="PA" evidence="10">
    <location>
        <begin position="342"/>
        <end position="410"/>
    </location>
</feature>
<feature type="active site" description="Charge relay system" evidence="6 7">
    <location>
        <position position="124"/>
    </location>
</feature>
<evidence type="ECO:0000259" key="10">
    <source>
        <dbReference type="Pfam" id="PF02225"/>
    </source>
</evidence>
<keyword evidence="3 7" id="KW-0645">Protease</keyword>